<name>A0A4Y4DRQ0_CELCE</name>
<sequence>MLETSDPRLQPTELGVQLRAVGALGRRVHLHPDDLPADPDRALEPLELTPRELCVTSKDGETRVASLADGRGRGQLSAAVVHGVESEVGHGAPIGRREDCVDSQDPGPGPG</sequence>
<dbReference type="Proteomes" id="UP000316659">
    <property type="component" value="Unassembled WGS sequence"/>
</dbReference>
<comment type="caution">
    <text evidence="2">The sequence shown here is derived from an EMBL/GenBank/DDBJ whole genome shotgun (WGS) entry which is preliminary data.</text>
</comment>
<accession>A0A4Y4DRQ0</accession>
<evidence type="ECO:0000256" key="1">
    <source>
        <dbReference type="SAM" id="MobiDB-lite"/>
    </source>
</evidence>
<feature type="region of interest" description="Disordered" evidence="1">
    <location>
        <begin position="87"/>
        <end position="111"/>
    </location>
</feature>
<gene>
    <name evidence="2" type="ORF">CCE02nite_00280</name>
</gene>
<reference evidence="2 3" key="1">
    <citation type="submission" date="2019-06" db="EMBL/GenBank/DDBJ databases">
        <title>Whole genome shotgun sequence of Cellulosimicrobium cellulans NBRC 15516.</title>
        <authorList>
            <person name="Hosoyama A."/>
            <person name="Uohara A."/>
            <person name="Ohji S."/>
            <person name="Ichikawa N."/>
        </authorList>
    </citation>
    <scope>NUCLEOTIDE SEQUENCE [LARGE SCALE GENOMIC DNA]</scope>
    <source>
        <strain evidence="2 3">NBRC 15516</strain>
    </source>
</reference>
<evidence type="ECO:0000313" key="2">
    <source>
        <dbReference type="EMBL" id="GED08029.1"/>
    </source>
</evidence>
<dbReference type="EMBL" id="BJNZ01000001">
    <property type="protein sequence ID" value="GED08029.1"/>
    <property type="molecule type" value="Genomic_DNA"/>
</dbReference>
<protein>
    <submittedName>
        <fullName evidence="2">Uncharacterized protein</fullName>
    </submittedName>
</protein>
<evidence type="ECO:0000313" key="3">
    <source>
        <dbReference type="Proteomes" id="UP000316659"/>
    </source>
</evidence>
<dbReference type="AlphaFoldDB" id="A0A4Y4DRQ0"/>
<dbReference type="RefSeq" id="WP_141387022.1">
    <property type="nucleotide sequence ID" value="NZ_BJNZ01000001.1"/>
</dbReference>
<proteinExistence type="predicted"/>
<organism evidence="2 3">
    <name type="scientific">Cellulosimicrobium cellulans</name>
    <name type="common">Arthrobacter luteus</name>
    <dbReference type="NCBI Taxonomy" id="1710"/>
    <lineage>
        <taxon>Bacteria</taxon>
        <taxon>Bacillati</taxon>
        <taxon>Actinomycetota</taxon>
        <taxon>Actinomycetes</taxon>
        <taxon>Micrococcales</taxon>
        <taxon>Promicromonosporaceae</taxon>
        <taxon>Cellulosimicrobium</taxon>
    </lineage>
</organism>